<feature type="domain" description="4'-phosphopantetheinyl transferase" evidence="3">
    <location>
        <begin position="116"/>
        <end position="229"/>
    </location>
</feature>
<dbReference type="Gene3D" id="3.90.470.20">
    <property type="entry name" value="4'-phosphopantetheinyl transferase domain"/>
    <property type="match status" value="2"/>
</dbReference>
<dbReference type="InterPro" id="IPR008278">
    <property type="entry name" value="4-PPantetheinyl_Trfase_dom"/>
</dbReference>
<proteinExistence type="predicted"/>
<evidence type="ECO:0000313" key="5">
    <source>
        <dbReference type="Proteomes" id="UP000190274"/>
    </source>
</evidence>
<dbReference type="PANTHER" id="PTHR12215">
    <property type="entry name" value="PHOSPHOPANTETHEINE TRANSFERASE"/>
    <property type="match status" value="1"/>
</dbReference>
<protein>
    <recommendedName>
        <fullName evidence="1">holo-[acyl-carrier-protein] synthase</fullName>
        <ecNumber evidence="1">2.7.8.7</ecNumber>
    </recommendedName>
</protein>
<dbReference type="GO" id="GO:0005829">
    <property type="term" value="C:cytosol"/>
    <property type="evidence" value="ECO:0007669"/>
    <property type="project" value="TreeGrafter"/>
</dbReference>
<dbReference type="InterPro" id="IPR050559">
    <property type="entry name" value="P-Pant_transferase_sf"/>
</dbReference>
<dbReference type="EMBL" id="LT598455">
    <property type="protein sequence ID" value="SCU88766.1"/>
    <property type="molecule type" value="Genomic_DNA"/>
</dbReference>
<dbReference type="SUPFAM" id="SSF56214">
    <property type="entry name" value="4'-phosphopantetheinyl transferase"/>
    <property type="match status" value="2"/>
</dbReference>
<dbReference type="GO" id="GO:0019878">
    <property type="term" value="P:lysine biosynthetic process via aminoadipic acid"/>
    <property type="evidence" value="ECO:0007669"/>
    <property type="project" value="EnsemblFungi"/>
</dbReference>
<sequence>MWLAQESSIPCVLICDSRRAILSDDFEFETLLRLFSLETQRKITNKRERKLRNLALCNQLLQLASLSRASGQAWRETKFEFNAYGKPQCAGFPNLSFNMSNSDGRTAIYLDLESDVGLDLASTKDCQNFGEENYLEVFRPIFTEHEFRHLNKLPPGATRDRLFTHYWSLKEAYTKLKGVGLNCNLSEIDLGVIEPCTYKDSAQSIERDIGIDTIYFQSKWLDSDLIVSICKVTGPKQPTMTKVPIVDLELADVVEWIHSTK</sequence>
<evidence type="ECO:0000256" key="1">
    <source>
        <dbReference type="ARBA" id="ARBA00013172"/>
    </source>
</evidence>
<name>A0A1G4JEZ6_9SACH</name>
<dbReference type="GO" id="GO:0000287">
    <property type="term" value="F:magnesium ion binding"/>
    <property type="evidence" value="ECO:0007669"/>
    <property type="project" value="InterPro"/>
</dbReference>
<evidence type="ECO:0000256" key="2">
    <source>
        <dbReference type="ARBA" id="ARBA00022679"/>
    </source>
</evidence>
<dbReference type="STRING" id="1266660.A0A1G4JEZ6"/>
<dbReference type="Proteomes" id="UP000190274">
    <property type="component" value="Chromosome E"/>
</dbReference>
<dbReference type="OrthoDB" id="26719at2759"/>
<organism evidence="4 5">
    <name type="scientific">Lachancea dasiensis</name>
    <dbReference type="NCBI Taxonomy" id="1072105"/>
    <lineage>
        <taxon>Eukaryota</taxon>
        <taxon>Fungi</taxon>
        <taxon>Dikarya</taxon>
        <taxon>Ascomycota</taxon>
        <taxon>Saccharomycotina</taxon>
        <taxon>Saccharomycetes</taxon>
        <taxon>Saccharomycetales</taxon>
        <taxon>Saccharomycetaceae</taxon>
        <taxon>Lachancea</taxon>
    </lineage>
</organism>
<dbReference type="AlphaFoldDB" id="A0A1G4JEZ6"/>
<keyword evidence="2" id="KW-0808">Transferase</keyword>
<dbReference type="EC" id="2.7.8.7" evidence="1"/>
<gene>
    <name evidence="4" type="ORF">LADA_0E11958G</name>
</gene>
<dbReference type="Pfam" id="PF01648">
    <property type="entry name" value="ACPS"/>
    <property type="match status" value="1"/>
</dbReference>
<reference evidence="5" key="1">
    <citation type="submission" date="2016-03" db="EMBL/GenBank/DDBJ databases">
        <authorList>
            <person name="Devillers H."/>
        </authorList>
    </citation>
    <scope>NUCLEOTIDE SEQUENCE [LARGE SCALE GENOMIC DNA]</scope>
</reference>
<dbReference type="GO" id="GO:0008897">
    <property type="term" value="F:holo-[acyl-carrier-protein] synthase activity"/>
    <property type="evidence" value="ECO:0007669"/>
    <property type="project" value="UniProtKB-EC"/>
</dbReference>
<dbReference type="PANTHER" id="PTHR12215:SF10">
    <property type="entry name" value="L-AMINOADIPATE-SEMIALDEHYDE DEHYDROGENASE-PHOSPHOPANTETHEINYL TRANSFERASE"/>
    <property type="match status" value="1"/>
</dbReference>
<evidence type="ECO:0000259" key="3">
    <source>
        <dbReference type="Pfam" id="PF01648"/>
    </source>
</evidence>
<dbReference type="InterPro" id="IPR037143">
    <property type="entry name" value="4-PPantetheinyl_Trfase_dom_sf"/>
</dbReference>
<accession>A0A1G4JEZ6</accession>
<keyword evidence="5" id="KW-1185">Reference proteome</keyword>
<evidence type="ECO:0000313" key="4">
    <source>
        <dbReference type="EMBL" id="SCU88766.1"/>
    </source>
</evidence>